<feature type="region of interest" description="Disordered" evidence="1">
    <location>
        <begin position="131"/>
        <end position="153"/>
    </location>
</feature>
<feature type="compositionally biased region" description="Low complexity" evidence="1">
    <location>
        <begin position="131"/>
        <end position="148"/>
    </location>
</feature>
<keyword evidence="2" id="KW-0732">Signal</keyword>
<accession>A0A8D8SIM2</accession>
<feature type="compositionally biased region" description="Polar residues" evidence="1">
    <location>
        <begin position="276"/>
        <end position="302"/>
    </location>
</feature>
<evidence type="ECO:0000256" key="1">
    <source>
        <dbReference type="SAM" id="MobiDB-lite"/>
    </source>
</evidence>
<organism evidence="4">
    <name type="scientific">Cacopsylla melanoneura</name>
    <dbReference type="NCBI Taxonomy" id="428564"/>
    <lineage>
        <taxon>Eukaryota</taxon>
        <taxon>Metazoa</taxon>
        <taxon>Ecdysozoa</taxon>
        <taxon>Arthropoda</taxon>
        <taxon>Hexapoda</taxon>
        <taxon>Insecta</taxon>
        <taxon>Pterygota</taxon>
        <taxon>Neoptera</taxon>
        <taxon>Paraneoptera</taxon>
        <taxon>Hemiptera</taxon>
        <taxon>Sternorrhyncha</taxon>
        <taxon>Psylloidea</taxon>
        <taxon>Psyllidae</taxon>
        <taxon>Psyllinae</taxon>
        <taxon>Cacopsylla</taxon>
    </lineage>
</organism>
<evidence type="ECO:0000313" key="4">
    <source>
        <dbReference type="EMBL" id="CAG6668084.1"/>
    </source>
</evidence>
<feature type="compositionally biased region" description="Basic and acidic residues" evidence="1">
    <location>
        <begin position="399"/>
        <end position="426"/>
    </location>
</feature>
<dbReference type="AlphaFoldDB" id="A0A8D8SIM2"/>
<dbReference type="EMBL" id="HBUF01218038">
    <property type="protein sequence ID" value="CAG6668084.1"/>
    <property type="molecule type" value="Transcribed_RNA"/>
</dbReference>
<dbReference type="InterPro" id="IPR031942">
    <property type="entry name" value="DUF4774"/>
</dbReference>
<evidence type="ECO:0000259" key="3">
    <source>
        <dbReference type="Pfam" id="PF15999"/>
    </source>
</evidence>
<feature type="region of interest" description="Disordered" evidence="1">
    <location>
        <begin position="387"/>
        <end position="426"/>
    </location>
</feature>
<feature type="region of interest" description="Disordered" evidence="1">
    <location>
        <begin position="276"/>
        <end position="358"/>
    </location>
</feature>
<dbReference type="Pfam" id="PF15999">
    <property type="entry name" value="DUF4774"/>
    <property type="match status" value="1"/>
</dbReference>
<feature type="signal peptide" evidence="2">
    <location>
        <begin position="1"/>
        <end position="17"/>
    </location>
</feature>
<feature type="chain" id="PRO_5034878218" description="DUF4774 domain-containing protein" evidence="2">
    <location>
        <begin position="18"/>
        <end position="426"/>
    </location>
</feature>
<evidence type="ECO:0000256" key="2">
    <source>
        <dbReference type="SAM" id="SignalP"/>
    </source>
</evidence>
<proteinExistence type="predicted"/>
<reference evidence="4" key="1">
    <citation type="submission" date="2021-05" db="EMBL/GenBank/DDBJ databases">
        <authorList>
            <person name="Alioto T."/>
            <person name="Alioto T."/>
            <person name="Gomez Garrido J."/>
        </authorList>
    </citation>
    <scope>NUCLEOTIDE SEQUENCE</scope>
</reference>
<feature type="compositionally biased region" description="Basic and acidic residues" evidence="1">
    <location>
        <begin position="314"/>
        <end position="325"/>
    </location>
</feature>
<protein>
    <recommendedName>
        <fullName evidence="3">DUF4774 domain-containing protein</fullName>
    </recommendedName>
</protein>
<sequence length="426" mass="45551">MNFFVALVFALAIAAQAATIPEPEQTKEVEKTDDSTETVAAAPIAPLKAAPAAVYSPYPISPVPAGYPLTYYPSAYPNYPAPYYPTREESSGAEEGSSYWSSYFPSGGFSSIGNYFSSNYPAYYPTWLGGSESESSSSTSPANPSEAEGSNAASLKSNLVKANIRPYPSGSPVKPLSPAPYDSRLRYQPAQPIQPQFIIAGQPQFYGHYSPFPTQQDPSKLTAANNGAISSYLFLRNQPQLPVYQQNQQKFAAPATFQNGNVKDAHQQFVQYSNELQGESSKNVDSESAPSEETKAASQEPNQDAAPQETNEQEQVKAEEPKKESNGSTVNSPIAQARPRGLAVAGEGGVADSSPSGTALVGKKGMALAAPSSIAIAGPDTPLTLTIDPSTSQHKTKKVNKEQKKPVARFSDARGYHIDYSHKQSE</sequence>
<feature type="domain" description="DUF4774" evidence="3">
    <location>
        <begin position="336"/>
        <end position="380"/>
    </location>
</feature>
<name>A0A8D8SIM2_9HEMI</name>